<evidence type="ECO:0000313" key="2">
    <source>
        <dbReference type="Proteomes" id="UP000007845"/>
    </source>
</evidence>
<organism evidence="1 2">
    <name type="scientific">Pseudodesulfovibrio mercurii</name>
    <dbReference type="NCBI Taxonomy" id="641491"/>
    <lineage>
        <taxon>Bacteria</taxon>
        <taxon>Pseudomonadati</taxon>
        <taxon>Thermodesulfobacteriota</taxon>
        <taxon>Desulfovibrionia</taxon>
        <taxon>Desulfovibrionales</taxon>
        <taxon>Desulfovibrionaceae</taxon>
    </lineage>
</organism>
<dbReference type="KEGG" id="ddn:DND132_2115"/>
<keyword evidence="2" id="KW-1185">Reference proteome</keyword>
<accession>F0JHT4</accession>
<dbReference type="AlphaFoldDB" id="F0JHT4"/>
<protein>
    <submittedName>
        <fullName evidence="1">Uncharacterized protein</fullName>
    </submittedName>
</protein>
<reference evidence="1 2" key="1">
    <citation type="journal article" date="2011" name="J. Bacteriol.">
        <title>Genome sequence of the mercury-methylating strain Desulfovibrio desulfuricans ND132.</title>
        <authorList>
            <person name="Brown S.D."/>
            <person name="Gilmour C.C."/>
            <person name="Kucken A.M."/>
            <person name="Wall J.D."/>
            <person name="Elias D.A."/>
            <person name="Brandt C.C."/>
            <person name="Podar M."/>
            <person name="Chertkov O."/>
            <person name="Held B."/>
            <person name="Bruce D.C."/>
            <person name="Detter J.C."/>
            <person name="Tapia R."/>
            <person name="Han C.S."/>
            <person name="Goodwin L.A."/>
            <person name="Cheng J.F."/>
            <person name="Pitluck S."/>
            <person name="Woyke T."/>
            <person name="Mikhailova N."/>
            <person name="Ivanova N.N."/>
            <person name="Han J."/>
            <person name="Lucas S."/>
            <person name="Lapidus A.L."/>
            <person name="Land M.L."/>
            <person name="Hauser L.J."/>
            <person name="Palumbo A.V."/>
        </authorList>
    </citation>
    <scope>NUCLEOTIDE SEQUENCE [LARGE SCALE GENOMIC DNA]</scope>
    <source>
        <strain evidence="1 2">ND132</strain>
    </source>
</reference>
<dbReference type="eggNOG" id="ENOG5031KH0">
    <property type="taxonomic scope" value="Bacteria"/>
</dbReference>
<sequence length="88" mass="9359">MPAIQSVGTQNDVAGVARERIEQLKARAGESLDEAMTAVTRNLGRREAAEADQSLGELGLDLAAEGSDAHLLDRARVLDLISDPFEDA</sequence>
<dbReference type="OrthoDB" id="5465376at2"/>
<dbReference type="Proteomes" id="UP000007845">
    <property type="component" value="Chromosome"/>
</dbReference>
<dbReference type="HOGENOM" id="CLU_2464017_0_0_7"/>
<dbReference type="EMBL" id="CP003220">
    <property type="protein sequence ID" value="EGB15320.1"/>
    <property type="molecule type" value="Genomic_DNA"/>
</dbReference>
<proteinExistence type="predicted"/>
<name>F0JHT4_9BACT</name>
<dbReference type="STRING" id="641491.DND132_2115"/>
<gene>
    <name evidence="1" type="ORF">DND132_2115</name>
</gene>
<evidence type="ECO:0000313" key="1">
    <source>
        <dbReference type="EMBL" id="EGB15320.1"/>
    </source>
</evidence>
<dbReference type="RefSeq" id="WP_014322747.1">
    <property type="nucleotide sequence ID" value="NC_016803.1"/>
</dbReference>